<sequence>MEFEKFTLLQIKKYIKSVPLEQYPQVIEELEKDQRKSVQKLVITLQRKFKIYQEELKRLDKMKYYEKKIIERGYRLIAGIDEVGRGPLAGPVVSAAVILPEDCNILYINDSKKISPHKREILYDKIKQVAIDIGIGIVDAQRIDKLNIYDATKESMYIAVNNLNKKPDFLLIDAMQCDHIPISQKSIIKGDSKSISIAAASIIAKVTRDRIMEEYHKIFPQYAFDKNKGYGTEEHCRAIKNFGISFLHRKSFLKNILKTNNNVKVE</sequence>
<comment type="subcellular location">
    <subcellularLocation>
        <location evidence="4 14">Cytoplasm</location>
    </subcellularLocation>
</comment>
<dbReference type="RefSeq" id="WP_087677634.1">
    <property type="nucleotide sequence ID" value="NZ_FUWV01000001.1"/>
</dbReference>
<evidence type="ECO:0000256" key="12">
    <source>
        <dbReference type="ARBA" id="ARBA00022801"/>
    </source>
</evidence>
<evidence type="ECO:0000256" key="10">
    <source>
        <dbReference type="ARBA" id="ARBA00022723"/>
    </source>
</evidence>
<evidence type="ECO:0000256" key="3">
    <source>
        <dbReference type="ARBA" id="ARBA00004065"/>
    </source>
</evidence>
<evidence type="ECO:0000256" key="1">
    <source>
        <dbReference type="ARBA" id="ARBA00000077"/>
    </source>
</evidence>
<dbReference type="GO" id="GO:0006298">
    <property type="term" value="P:mismatch repair"/>
    <property type="evidence" value="ECO:0007669"/>
    <property type="project" value="TreeGrafter"/>
</dbReference>
<feature type="domain" description="RNase H type-2" evidence="17">
    <location>
        <begin position="75"/>
        <end position="264"/>
    </location>
</feature>
<evidence type="ECO:0000256" key="5">
    <source>
        <dbReference type="ARBA" id="ARBA00007383"/>
    </source>
</evidence>
<keyword evidence="19" id="KW-1185">Reference proteome</keyword>
<gene>
    <name evidence="14" type="primary">rnhB</name>
    <name evidence="18" type="ORF">SAMN02745973_00188</name>
</gene>
<dbReference type="PANTHER" id="PTHR10954">
    <property type="entry name" value="RIBONUCLEASE H2 SUBUNIT A"/>
    <property type="match status" value="1"/>
</dbReference>
<dbReference type="InterPro" id="IPR022898">
    <property type="entry name" value="RNase_HII"/>
</dbReference>
<organism evidence="18 19">
    <name type="scientific">Garciella nitratireducens DSM 15102</name>
    <dbReference type="NCBI Taxonomy" id="1121911"/>
    <lineage>
        <taxon>Bacteria</taxon>
        <taxon>Bacillati</taxon>
        <taxon>Bacillota</taxon>
        <taxon>Clostridia</taxon>
        <taxon>Eubacteriales</taxon>
        <taxon>Eubacteriaceae</taxon>
        <taxon>Garciella</taxon>
    </lineage>
</organism>
<dbReference type="CDD" id="cd07182">
    <property type="entry name" value="RNase_HII_bacteria_HII_like"/>
    <property type="match status" value="1"/>
</dbReference>
<evidence type="ECO:0000256" key="7">
    <source>
        <dbReference type="ARBA" id="ARBA00019179"/>
    </source>
</evidence>
<evidence type="ECO:0000256" key="6">
    <source>
        <dbReference type="ARBA" id="ARBA00012180"/>
    </source>
</evidence>
<evidence type="ECO:0000256" key="11">
    <source>
        <dbReference type="ARBA" id="ARBA00022759"/>
    </source>
</evidence>
<dbReference type="InterPro" id="IPR036397">
    <property type="entry name" value="RNaseH_sf"/>
</dbReference>
<evidence type="ECO:0000256" key="14">
    <source>
        <dbReference type="HAMAP-Rule" id="MF_00052"/>
    </source>
</evidence>
<dbReference type="InterPro" id="IPR012337">
    <property type="entry name" value="RNaseH-like_sf"/>
</dbReference>
<dbReference type="Pfam" id="PF01351">
    <property type="entry name" value="RNase_HII"/>
    <property type="match status" value="1"/>
</dbReference>
<dbReference type="NCBIfam" id="NF000594">
    <property type="entry name" value="PRK00015.1-1"/>
    <property type="match status" value="1"/>
</dbReference>
<dbReference type="PROSITE" id="PS51975">
    <property type="entry name" value="RNASE_H_2"/>
    <property type="match status" value="1"/>
</dbReference>
<dbReference type="Gene3D" id="3.30.420.10">
    <property type="entry name" value="Ribonuclease H-like superfamily/Ribonuclease H"/>
    <property type="match status" value="1"/>
</dbReference>
<dbReference type="InterPro" id="IPR001352">
    <property type="entry name" value="RNase_HII/HIII"/>
</dbReference>
<evidence type="ECO:0000256" key="13">
    <source>
        <dbReference type="ARBA" id="ARBA00023211"/>
    </source>
</evidence>
<dbReference type="EMBL" id="FUWV01000001">
    <property type="protein sequence ID" value="SJZ34886.1"/>
    <property type="molecule type" value="Genomic_DNA"/>
</dbReference>
<comment type="similarity">
    <text evidence="5 14 16">Belongs to the RNase HII family.</text>
</comment>
<dbReference type="SUPFAM" id="SSF53098">
    <property type="entry name" value="Ribonuclease H-like"/>
    <property type="match status" value="1"/>
</dbReference>
<dbReference type="HAMAP" id="MF_00052_B">
    <property type="entry name" value="RNase_HII_B"/>
    <property type="match status" value="1"/>
</dbReference>
<dbReference type="GO" id="GO:0005737">
    <property type="term" value="C:cytoplasm"/>
    <property type="evidence" value="ECO:0007669"/>
    <property type="project" value="UniProtKB-SubCell"/>
</dbReference>
<evidence type="ECO:0000256" key="4">
    <source>
        <dbReference type="ARBA" id="ARBA00004496"/>
    </source>
</evidence>
<comment type="function">
    <text evidence="3 14 16">Endonuclease that specifically degrades the RNA of RNA-DNA hybrids.</text>
</comment>
<keyword evidence="10 14" id="KW-0479">Metal-binding</keyword>
<dbReference type="PANTHER" id="PTHR10954:SF18">
    <property type="entry name" value="RIBONUCLEASE HII"/>
    <property type="match status" value="1"/>
</dbReference>
<dbReference type="InterPro" id="IPR024567">
    <property type="entry name" value="RNase_HII/HIII_dom"/>
</dbReference>
<dbReference type="GO" id="GO:0004523">
    <property type="term" value="F:RNA-DNA hybrid ribonuclease activity"/>
    <property type="evidence" value="ECO:0007669"/>
    <property type="project" value="UniProtKB-UniRule"/>
</dbReference>
<evidence type="ECO:0000256" key="15">
    <source>
        <dbReference type="PROSITE-ProRule" id="PRU01319"/>
    </source>
</evidence>
<keyword evidence="12 14" id="KW-0378">Hydrolase</keyword>
<evidence type="ECO:0000256" key="9">
    <source>
        <dbReference type="ARBA" id="ARBA00022722"/>
    </source>
</evidence>
<evidence type="ECO:0000256" key="8">
    <source>
        <dbReference type="ARBA" id="ARBA00022490"/>
    </source>
</evidence>
<dbReference type="GO" id="GO:0032299">
    <property type="term" value="C:ribonuclease H2 complex"/>
    <property type="evidence" value="ECO:0007669"/>
    <property type="project" value="TreeGrafter"/>
</dbReference>
<protein>
    <recommendedName>
        <fullName evidence="7 14">Ribonuclease HII</fullName>
        <shortName evidence="14">RNase HII</shortName>
        <ecNumber evidence="6 14">3.1.26.4</ecNumber>
    </recommendedName>
</protein>
<dbReference type="Proteomes" id="UP000196365">
    <property type="component" value="Unassembled WGS sequence"/>
</dbReference>
<dbReference type="GO" id="GO:0030145">
    <property type="term" value="F:manganese ion binding"/>
    <property type="evidence" value="ECO:0007669"/>
    <property type="project" value="UniProtKB-UniRule"/>
</dbReference>
<accession>A0A1T4JXE9</accession>
<dbReference type="NCBIfam" id="NF000595">
    <property type="entry name" value="PRK00015.1-3"/>
    <property type="match status" value="1"/>
</dbReference>
<dbReference type="GO" id="GO:0043137">
    <property type="term" value="P:DNA replication, removal of RNA primer"/>
    <property type="evidence" value="ECO:0007669"/>
    <property type="project" value="TreeGrafter"/>
</dbReference>
<comment type="catalytic activity">
    <reaction evidence="1 14 15 16">
        <text>Endonucleolytic cleavage to 5'-phosphomonoester.</text>
        <dbReference type="EC" id="3.1.26.4"/>
    </reaction>
</comment>
<evidence type="ECO:0000256" key="2">
    <source>
        <dbReference type="ARBA" id="ARBA00001946"/>
    </source>
</evidence>
<comment type="cofactor">
    <cofactor evidence="14 15">
        <name>Mn(2+)</name>
        <dbReference type="ChEBI" id="CHEBI:29035"/>
    </cofactor>
    <cofactor evidence="14 15">
        <name>Mg(2+)</name>
        <dbReference type="ChEBI" id="CHEBI:18420"/>
    </cofactor>
    <text evidence="14 15">Manganese or magnesium. Binds 1 divalent metal ion per monomer in the absence of substrate. May bind a second metal ion after substrate binding.</text>
</comment>
<reference evidence="18 19" key="1">
    <citation type="submission" date="2017-02" db="EMBL/GenBank/DDBJ databases">
        <authorList>
            <person name="Peterson S.W."/>
        </authorList>
    </citation>
    <scope>NUCLEOTIDE SEQUENCE [LARGE SCALE GENOMIC DNA]</scope>
    <source>
        <strain evidence="18 19">DSM 15102</strain>
    </source>
</reference>
<keyword evidence="9 14" id="KW-0540">Nuclease</keyword>
<keyword evidence="11 14" id="KW-0255">Endonuclease</keyword>
<dbReference type="AlphaFoldDB" id="A0A1T4JXE9"/>
<evidence type="ECO:0000259" key="17">
    <source>
        <dbReference type="PROSITE" id="PS51975"/>
    </source>
</evidence>
<dbReference type="FunFam" id="3.30.420.10:FF:000006">
    <property type="entry name" value="Ribonuclease HII"/>
    <property type="match status" value="1"/>
</dbReference>
<evidence type="ECO:0000313" key="19">
    <source>
        <dbReference type="Proteomes" id="UP000196365"/>
    </source>
</evidence>
<comment type="cofactor">
    <cofactor evidence="2">
        <name>Mg(2+)</name>
        <dbReference type="ChEBI" id="CHEBI:18420"/>
    </cofactor>
</comment>
<dbReference type="OrthoDB" id="9803420at2"/>
<dbReference type="EC" id="3.1.26.4" evidence="6 14"/>
<keyword evidence="8 14" id="KW-0963">Cytoplasm</keyword>
<evidence type="ECO:0000256" key="16">
    <source>
        <dbReference type="RuleBase" id="RU003515"/>
    </source>
</evidence>
<name>A0A1T4JXE9_9FIRM</name>
<feature type="binding site" evidence="14 15">
    <location>
        <position position="82"/>
    </location>
    <ligand>
        <name>a divalent metal cation</name>
        <dbReference type="ChEBI" id="CHEBI:60240"/>
    </ligand>
</feature>
<feature type="binding site" evidence="14 15">
    <location>
        <position position="81"/>
    </location>
    <ligand>
        <name>a divalent metal cation</name>
        <dbReference type="ChEBI" id="CHEBI:60240"/>
    </ligand>
</feature>
<keyword evidence="13 14" id="KW-0464">Manganese</keyword>
<proteinExistence type="inferred from homology"/>
<feature type="binding site" evidence="14 15">
    <location>
        <position position="173"/>
    </location>
    <ligand>
        <name>a divalent metal cation</name>
        <dbReference type="ChEBI" id="CHEBI:60240"/>
    </ligand>
</feature>
<dbReference type="GO" id="GO:0003723">
    <property type="term" value="F:RNA binding"/>
    <property type="evidence" value="ECO:0007669"/>
    <property type="project" value="UniProtKB-UniRule"/>
</dbReference>
<evidence type="ECO:0000313" key="18">
    <source>
        <dbReference type="EMBL" id="SJZ34886.1"/>
    </source>
</evidence>